<evidence type="ECO:0000256" key="1">
    <source>
        <dbReference type="SAM" id="MobiDB-lite"/>
    </source>
</evidence>
<reference evidence="3" key="1">
    <citation type="submission" date="2012-07" db="EMBL/GenBank/DDBJ databases">
        <title>Genome of the Chinese tree shrew, a rising model animal genetically related to primates.</title>
        <authorList>
            <person name="Zhang G."/>
            <person name="Fan Y."/>
            <person name="Yao Y."/>
            <person name="Huang Z."/>
        </authorList>
    </citation>
    <scope>NUCLEOTIDE SEQUENCE [LARGE SCALE GENOMIC DNA]</scope>
</reference>
<dbReference type="Proteomes" id="UP000011518">
    <property type="component" value="Unassembled WGS sequence"/>
</dbReference>
<dbReference type="EMBL" id="KB320797">
    <property type="protein sequence ID" value="ELW62915.1"/>
    <property type="molecule type" value="Genomic_DNA"/>
</dbReference>
<protein>
    <submittedName>
        <fullName evidence="2">Uncharacterized protein</fullName>
    </submittedName>
</protein>
<evidence type="ECO:0000313" key="2">
    <source>
        <dbReference type="EMBL" id="ELW62915.1"/>
    </source>
</evidence>
<name>L9KJ07_TUPCH</name>
<accession>L9KJ07</accession>
<gene>
    <name evidence="2" type="ORF">TREES_T100001651</name>
</gene>
<feature type="compositionally biased region" description="Polar residues" evidence="1">
    <location>
        <begin position="73"/>
        <end position="82"/>
    </location>
</feature>
<keyword evidence="3" id="KW-1185">Reference proteome</keyword>
<proteinExistence type="predicted"/>
<feature type="region of interest" description="Disordered" evidence="1">
    <location>
        <begin position="29"/>
        <end position="120"/>
    </location>
</feature>
<sequence length="161" mass="17206">MPAKAPWALRERPAPENLFPLSLHVAQPLVRESQPQPRSSVELPTKGQGTRTLEQLDGTSGSVGYTGGLGQPDSLTPWTQCEGTRCMAPEPPGVGTVRQHQAHEPPGVGVGMADQARCPRAPPTQREAARGRLQAVAVSRPFLLHGTHIFTLVAAQYPSPL</sequence>
<organism evidence="2 3">
    <name type="scientific">Tupaia chinensis</name>
    <name type="common">Chinese tree shrew</name>
    <name type="synonym">Tupaia belangeri chinensis</name>
    <dbReference type="NCBI Taxonomy" id="246437"/>
    <lineage>
        <taxon>Eukaryota</taxon>
        <taxon>Metazoa</taxon>
        <taxon>Chordata</taxon>
        <taxon>Craniata</taxon>
        <taxon>Vertebrata</taxon>
        <taxon>Euteleostomi</taxon>
        <taxon>Mammalia</taxon>
        <taxon>Eutheria</taxon>
        <taxon>Euarchontoglires</taxon>
        <taxon>Scandentia</taxon>
        <taxon>Tupaiidae</taxon>
        <taxon>Tupaia</taxon>
    </lineage>
</organism>
<reference evidence="3" key="2">
    <citation type="journal article" date="2013" name="Nat. Commun.">
        <title>Genome of the Chinese tree shrew.</title>
        <authorList>
            <person name="Fan Y."/>
            <person name="Huang Z.Y."/>
            <person name="Cao C.C."/>
            <person name="Chen C.S."/>
            <person name="Chen Y.X."/>
            <person name="Fan D.D."/>
            <person name="He J."/>
            <person name="Hou H.L."/>
            <person name="Hu L."/>
            <person name="Hu X.T."/>
            <person name="Jiang X.T."/>
            <person name="Lai R."/>
            <person name="Lang Y.S."/>
            <person name="Liang B."/>
            <person name="Liao S.G."/>
            <person name="Mu D."/>
            <person name="Ma Y.Y."/>
            <person name="Niu Y.Y."/>
            <person name="Sun X.Q."/>
            <person name="Xia J.Q."/>
            <person name="Xiao J."/>
            <person name="Xiong Z.Q."/>
            <person name="Xu L."/>
            <person name="Yang L."/>
            <person name="Zhang Y."/>
            <person name="Zhao W."/>
            <person name="Zhao X.D."/>
            <person name="Zheng Y.T."/>
            <person name="Zhou J.M."/>
            <person name="Zhu Y.B."/>
            <person name="Zhang G.J."/>
            <person name="Wang J."/>
            <person name="Yao Y.G."/>
        </authorList>
    </citation>
    <scope>NUCLEOTIDE SEQUENCE [LARGE SCALE GENOMIC DNA]</scope>
</reference>
<dbReference type="AlphaFoldDB" id="L9KJ07"/>
<evidence type="ECO:0000313" key="3">
    <source>
        <dbReference type="Proteomes" id="UP000011518"/>
    </source>
</evidence>
<feature type="compositionally biased region" description="Polar residues" evidence="1">
    <location>
        <begin position="47"/>
        <end position="63"/>
    </location>
</feature>
<dbReference type="InParanoid" id="L9KJ07"/>